<dbReference type="EMBL" id="JAAKZF010000005">
    <property type="protein sequence ID" value="NGO50830.1"/>
    <property type="molecule type" value="Genomic_DNA"/>
</dbReference>
<dbReference type="GO" id="GO:0051536">
    <property type="term" value="F:iron-sulfur cluster binding"/>
    <property type="evidence" value="ECO:0007669"/>
    <property type="project" value="UniProtKB-KW"/>
</dbReference>
<evidence type="ECO:0000313" key="12">
    <source>
        <dbReference type="EMBL" id="NGO50830.1"/>
    </source>
</evidence>
<dbReference type="GO" id="GO:0046872">
    <property type="term" value="F:metal ion binding"/>
    <property type="evidence" value="ECO:0007669"/>
    <property type="project" value="UniProtKB-KW"/>
</dbReference>
<organism evidence="12 13">
    <name type="scientific">Allomesorhizobium camelthorni</name>
    <dbReference type="NCBI Taxonomy" id="475069"/>
    <lineage>
        <taxon>Bacteria</taxon>
        <taxon>Pseudomonadati</taxon>
        <taxon>Pseudomonadota</taxon>
        <taxon>Alphaproteobacteria</taxon>
        <taxon>Hyphomicrobiales</taxon>
        <taxon>Phyllobacteriaceae</taxon>
        <taxon>Allomesorhizobium</taxon>
    </lineage>
</organism>
<comment type="similarity">
    <text evidence="3">In the N-terminal section; belongs to the NADH:flavin oxidoreductase/NADH oxidase family.</text>
</comment>
<dbReference type="InterPro" id="IPR051793">
    <property type="entry name" value="NADH:flavin_oxidoreductase"/>
</dbReference>
<evidence type="ECO:0000259" key="10">
    <source>
        <dbReference type="Pfam" id="PF00724"/>
    </source>
</evidence>
<dbReference type="InterPro" id="IPR023753">
    <property type="entry name" value="FAD/NAD-binding_dom"/>
</dbReference>
<dbReference type="PRINTS" id="PR00411">
    <property type="entry name" value="PNDRDTASEI"/>
</dbReference>
<dbReference type="AlphaFoldDB" id="A0A6G4W9J9"/>
<protein>
    <submittedName>
        <fullName evidence="12">NADH:flavin oxidoreductase</fullName>
    </submittedName>
</protein>
<dbReference type="InterPro" id="IPR036188">
    <property type="entry name" value="FAD/NAD-bd_sf"/>
</dbReference>
<evidence type="ECO:0000256" key="9">
    <source>
        <dbReference type="ARBA" id="ARBA00023014"/>
    </source>
</evidence>
<keyword evidence="8" id="KW-0408">Iron</keyword>
<comment type="caution">
    <text evidence="12">The sequence shown here is derived from an EMBL/GenBank/DDBJ whole genome shotgun (WGS) entry which is preliminary data.</text>
</comment>
<dbReference type="PANTHER" id="PTHR42917">
    <property type="entry name" value="2,4-DIENOYL-COA REDUCTASE"/>
    <property type="match status" value="1"/>
</dbReference>
<keyword evidence="13" id="KW-1185">Reference proteome</keyword>
<comment type="cofactor">
    <cofactor evidence="2">
        <name>[4Fe-4S] cluster</name>
        <dbReference type="ChEBI" id="CHEBI:49883"/>
    </cofactor>
</comment>
<feature type="domain" description="NADH:flavin oxidoreductase/NADH oxidase N-terminal" evidence="10">
    <location>
        <begin position="18"/>
        <end position="351"/>
    </location>
</feature>
<dbReference type="Gene3D" id="3.50.50.60">
    <property type="entry name" value="FAD/NAD(P)-binding domain"/>
    <property type="match status" value="1"/>
</dbReference>
<dbReference type="PRINTS" id="PR00368">
    <property type="entry name" value="FADPNR"/>
</dbReference>
<evidence type="ECO:0000256" key="2">
    <source>
        <dbReference type="ARBA" id="ARBA00001966"/>
    </source>
</evidence>
<keyword evidence="4" id="KW-0285">Flavoprotein</keyword>
<evidence type="ECO:0000256" key="4">
    <source>
        <dbReference type="ARBA" id="ARBA00022630"/>
    </source>
</evidence>
<name>A0A6G4W9J9_9HYPH</name>
<evidence type="ECO:0000256" key="3">
    <source>
        <dbReference type="ARBA" id="ARBA00011048"/>
    </source>
</evidence>
<dbReference type="InterPro" id="IPR013785">
    <property type="entry name" value="Aldolase_TIM"/>
</dbReference>
<dbReference type="GO" id="GO:0033543">
    <property type="term" value="P:fatty acid beta-oxidation, unsaturated, even number, reductase/isomerase pathway"/>
    <property type="evidence" value="ECO:0007669"/>
    <property type="project" value="TreeGrafter"/>
</dbReference>
<dbReference type="SUPFAM" id="SSF51395">
    <property type="entry name" value="FMN-linked oxidoreductases"/>
    <property type="match status" value="1"/>
</dbReference>
<dbReference type="RefSeq" id="WP_165024976.1">
    <property type="nucleotide sequence ID" value="NZ_JAAKZF010000005.1"/>
</dbReference>
<gene>
    <name evidence="12" type="ORF">G6N73_06490</name>
</gene>
<dbReference type="Gene3D" id="3.40.50.720">
    <property type="entry name" value="NAD(P)-binding Rossmann-like Domain"/>
    <property type="match status" value="1"/>
</dbReference>
<dbReference type="GO" id="GO:0010181">
    <property type="term" value="F:FMN binding"/>
    <property type="evidence" value="ECO:0007669"/>
    <property type="project" value="InterPro"/>
</dbReference>
<dbReference type="Proteomes" id="UP001642900">
    <property type="component" value="Unassembled WGS sequence"/>
</dbReference>
<feature type="domain" description="FAD/NAD(P)-binding" evidence="11">
    <location>
        <begin position="396"/>
        <end position="625"/>
    </location>
</feature>
<dbReference type="Pfam" id="PF07992">
    <property type="entry name" value="Pyr_redox_2"/>
    <property type="match status" value="1"/>
</dbReference>
<evidence type="ECO:0000259" key="11">
    <source>
        <dbReference type="Pfam" id="PF07992"/>
    </source>
</evidence>
<dbReference type="InterPro" id="IPR001155">
    <property type="entry name" value="OxRdtase_FMN_N"/>
</dbReference>
<dbReference type="GO" id="GO:0008670">
    <property type="term" value="F:2,4-dienoyl-CoA reductase (NADPH) activity"/>
    <property type="evidence" value="ECO:0007669"/>
    <property type="project" value="TreeGrafter"/>
</dbReference>
<evidence type="ECO:0000256" key="7">
    <source>
        <dbReference type="ARBA" id="ARBA00023002"/>
    </source>
</evidence>
<keyword evidence="7" id="KW-0560">Oxidoreductase</keyword>
<accession>A0A6G4W9J9</accession>
<dbReference type="Pfam" id="PF00724">
    <property type="entry name" value="Oxidored_FMN"/>
    <property type="match status" value="1"/>
</dbReference>
<evidence type="ECO:0000313" key="13">
    <source>
        <dbReference type="Proteomes" id="UP001642900"/>
    </source>
</evidence>
<reference evidence="12 13" key="1">
    <citation type="submission" date="2020-02" db="EMBL/GenBank/DDBJ databases">
        <title>Genome sequence of strain CCNWXJ40-4.</title>
        <authorList>
            <person name="Gao J."/>
            <person name="Sun J."/>
        </authorList>
    </citation>
    <scope>NUCLEOTIDE SEQUENCE [LARGE SCALE GENOMIC DNA]</scope>
    <source>
        <strain evidence="12 13">CCNWXJ 40-4</strain>
    </source>
</reference>
<evidence type="ECO:0000256" key="8">
    <source>
        <dbReference type="ARBA" id="ARBA00023004"/>
    </source>
</evidence>
<proteinExistence type="inferred from homology"/>
<evidence type="ECO:0000256" key="6">
    <source>
        <dbReference type="ARBA" id="ARBA00022723"/>
    </source>
</evidence>
<dbReference type="PANTHER" id="PTHR42917:SF2">
    <property type="entry name" value="2,4-DIENOYL-COA REDUCTASE [(2E)-ENOYL-COA-PRODUCING]"/>
    <property type="match status" value="1"/>
</dbReference>
<dbReference type="Gene3D" id="3.20.20.70">
    <property type="entry name" value="Aldolase class I"/>
    <property type="match status" value="1"/>
</dbReference>
<comment type="cofactor">
    <cofactor evidence="1">
        <name>FMN</name>
        <dbReference type="ChEBI" id="CHEBI:58210"/>
    </cofactor>
</comment>
<evidence type="ECO:0000256" key="1">
    <source>
        <dbReference type="ARBA" id="ARBA00001917"/>
    </source>
</evidence>
<evidence type="ECO:0000256" key="5">
    <source>
        <dbReference type="ARBA" id="ARBA00022643"/>
    </source>
</evidence>
<keyword evidence="6" id="KW-0479">Metal-binding</keyword>
<keyword evidence="5" id="KW-0288">FMN</keyword>
<sequence length="687" mass="75076">MTDLTRLRTATPRAADPLLAPLRIKKVTFRNRIISTSHASTLDEGGMPGERYQAYHEAKALGGLALTMFGGSSMVTSDSSWGGGQIDVSRDAVIPYLQAFSARIHARGAALMCQISHLGRRADAMSTNWLPAIAPSRIRETRHRAFPREMDRDDIKRVVRAYGEAALRCLEGGLDGIETMTGGHLIGQFLSPLTNQRTDGFGGSLANRARFGLMVHEEIRRRVGDDFLVGIRFVVDEDSEDGIGFEDGLRLARLFEAEGSIDFFNCIFGRMDTELALAEQNMPGMSEPIAPFLKPVAEFKRETRLPVFHAGRIPDIATARYAIAENMLDMVGMTRAHIADPQIVNKLARGEEERIRPCVGANYCLYKKVNCLHNPASGRELHLPQVIAPADVPGRRVVVVGGGPAGLEAARVAAERGHRVTLFEVGSRPGGQLLIASRTSLRRDLIGIVDWRWSELQRLGVDLRLDTYADAASVLAEAPDAVVVATGGLPDVEWLDGGEHCTTVWDALSRTGPAVGDDVIIYDGTGRHEAASCALHLAEAGRAVSFATIDDTVAVEMSYADRVIYRKRFAQNGIAVLCDRSLARVRREANRLIATFRHELTGLESELSASEIVVERGTAPFMEVFDELRDRAANRGVTDIDLLLAGRPQMAERPMDGAFELHRIGDAAASRNVHAAIYDALRLCVTL</sequence>
<dbReference type="SUPFAM" id="SSF51905">
    <property type="entry name" value="FAD/NAD(P)-binding domain"/>
    <property type="match status" value="1"/>
</dbReference>
<keyword evidence="9" id="KW-0411">Iron-sulfur</keyword>
<dbReference type="CDD" id="cd04734">
    <property type="entry name" value="OYE_like_3_FMN"/>
    <property type="match status" value="1"/>
</dbReference>